<protein>
    <submittedName>
        <fullName evidence="1">6577_t:CDS:1</fullName>
    </submittedName>
</protein>
<feature type="non-terminal residue" evidence="1">
    <location>
        <position position="74"/>
    </location>
</feature>
<comment type="caution">
    <text evidence="1">The sequence shown here is derived from an EMBL/GenBank/DDBJ whole genome shotgun (WGS) entry which is preliminary data.</text>
</comment>
<evidence type="ECO:0000313" key="1">
    <source>
        <dbReference type="EMBL" id="CAG8842636.1"/>
    </source>
</evidence>
<accession>A0ABN7WY65</accession>
<organism evidence="1 2">
    <name type="scientific">Gigaspora margarita</name>
    <dbReference type="NCBI Taxonomy" id="4874"/>
    <lineage>
        <taxon>Eukaryota</taxon>
        <taxon>Fungi</taxon>
        <taxon>Fungi incertae sedis</taxon>
        <taxon>Mucoromycota</taxon>
        <taxon>Glomeromycotina</taxon>
        <taxon>Glomeromycetes</taxon>
        <taxon>Diversisporales</taxon>
        <taxon>Gigasporaceae</taxon>
        <taxon>Gigaspora</taxon>
    </lineage>
</organism>
<keyword evidence="2" id="KW-1185">Reference proteome</keyword>
<dbReference type="EMBL" id="CAJVQB010069658">
    <property type="protein sequence ID" value="CAG8842636.1"/>
    <property type="molecule type" value="Genomic_DNA"/>
</dbReference>
<feature type="non-terminal residue" evidence="1">
    <location>
        <position position="1"/>
    </location>
</feature>
<evidence type="ECO:0000313" key="2">
    <source>
        <dbReference type="Proteomes" id="UP000789901"/>
    </source>
</evidence>
<reference evidence="1 2" key="1">
    <citation type="submission" date="2021-06" db="EMBL/GenBank/DDBJ databases">
        <authorList>
            <person name="Kallberg Y."/>
            <person name="Tangrot J."/>
            <person name="Rosling A."/>
        </authorList>
    </citation>
    <scope>NUCLEOTIDE SEQUENCE [LARGE SCALE GENOMIC DNA]</scope>
    <source>
        <strain evidence="1 2">120-4 pot B 10/14</strain>
    </source>
</reference>
<name>A0ABN7WY65_GIGMA</name>
<dbReference type="Proteomes" id="UP000789901">
    <property type="component" value="Unassembled WGS sequence"/>
</dbReference>
<gene>
    <name evidence="1" type="ORF">GMARGA_LOCUS36092</name>
</gene>
<proteinExistence type="predicted"/>
<sequence length="74" mass="8701">EIAWVRACLPRYILTLKTVILEIVMNVEKDEHKPCQQLENSSNNCSADATIFLKVFSPEVWRFEIFHTYITLMI</sequence>